<reference evidence="2 3" key="1">
    <citation type="journal article" date="2017" name="Gigascience">
        <title>Genome sequence of the small brown planthopper, Laodelphax striatellus.</title>
        <authorList>
            <person name="Zhu J."/>
            <person name="Jiang F."/>
            <person name="Wang X."/>
            <person name="Yang P."/>
            <person name="Bao Y."/>
            <person name="Zhao W."/>
            <person name="Wang W."/>
            <person name="Lu H."/>
            <person name="Wang Q."/>
            <person name="Cui N."/>
            <person name="Li J."/>
            <person name="Chen X."/>
            <person name="Luo L."/>
            <person name="Yu J."/>
            <person name="Kang L."/>
            <person name="Cui F."/>
        </authorList>
    </citation>
    <scope>NUCLEOTIDE SEQUENCE [LARGE SCALE GENOMIC DNA]</scope>
    <source>
        <strain evidence="2">Lst14</strain>
    </source>
</reference>
<dbReference type="EMBL" id="QKKF02033254">
    <property type="protein sequence ID" value="RZF33796.1"/>
    <property type="molecule type" value="Genomic_DNA"/>
</dbReference>
<dbReference type="FunCoup" id="A0A482WKM1">
    <property type="interactions" value="6"/>
</dbReference>
<organism evidence="2 3">
    <name type="scientific">Laodelphax striatellus</name>
    <name type="common">Small brown planthopper</name>
    <name type="synonym">Delphax striatella</name>
    <dbReference type="NCBI Taxonomy" id="195883"/>
    <lineage>
        <taxon>Eukaryota</taxon>
        <taxon>Metazoa</taxon>
        <taxon>Ecdysozoa</taxon>
        <taxon>Arthropoda</taxon>
        <taxon>Hexapoda</taxon>
        <taxon>Insecta</taxon>
        <taxon>Pterygota</taxon>
        <taxon>Neoptera</taxon>
        <taxon>Paraneoptera</taxon>
        <taxon>Hemiptera</taxon>
        <taxon>Auchenorrhyncha</taxon>
        <taxon>Fulgoroidea</taxon>
        <taxon>Delphacidae</taxon>
        <taxon>Criomorphinae</taxon>
        <taxon>Laodelphax</taxon>
    </lineage>
</organism>
<dbReference type="OrthoDB" id="6341359at2759"/>
<gene>
    <name evidence="2" type="ORF">LSTR_LSTR013684</name>
</gene>
<proteinExistence type="predicted"/>
<evidence type="ECO:0000313" key="3">
    <source>
        <dbReference type="Proteomes" id="UP000291343"/>
    </source>
</evidence>
<dbReference type="SMR" id="A0A482WKM1"/>
<keyword evidence="1" id="KW-0472">Membrane</keyword>
<keyword evidence="3" id="KW-1185">Reference proteome</keyword>
<dbReference type="InParanoid" id="A0A482WKM1"/>
<accession>A0A482WKM1</accession>
<dbReference type="AlphaFoldDB" id="A0A482WKM1"/>
<evidence type="ECO:0000313" key="2">
    <source>
        <dbReference type="EMBL" id="RZF33796.1"/>
    </source>
</evidence>
<dbReference type="Proteomes" id="UP000291343">
    <property type="component" value="Unassembled WGS sequence"/>
</dbReference>
<feature type="transmembrane region" description="Helical" evidence="1">
    <location>
        <begin position="67"/>
        <end position="91"/>
    </location>
</feature>
<keyword evidence="1" id="KW-0812">Transmembrane</keyword>
<evidence type="ECO:0000256" key="1">
    <source>
        <dbReference type="SAM" id="Phobius"/>
    </source>
</evidence>
<keyword evidence="1" id="KW-1133">Transmembrane helix</keyword>
<sequence length="191" mass="20784">MDGCSELRELGPPPDSIMEIPPPPIPMSLDIPSNLSMIPCSFLCDSSTGPSKVEFIDLSIHSRFDGAWIMLIASFCIGIVSLGTLLAIIMLKLRKDFTSSKVKITASESGRSCEAVLYPVAADSRAIWATLTPRGPTTLVAPVKHEKSVHFETDDISKSRVSGPTRIENPNLPPLNLHRTLRKNKDHAPVV</sequence>
<protein>
    <submittedName>
        <fullName evidence="2">Uncharacterized protein</fullName>
    </submittedName>
</protein>
<comment type="caution">
    <text evidence="2">The sequence shown here is derived from an EMBL/GenBank/DDBJ whole genome shotgun (WGS) entry which is preliminary data.</text>
</comment>
<name>A0A482WKM1_LAOST</name>